<evidence type="ECO:0000256" key="7">
    <source>
        <dbReference type="SAM" id="MobiDB-lite"/>
    </source>
</evidence>
<feature type="compositionally biased region" description="Low complexity" evidence="7">
    <location>
        <begin position="235"/>
        <end position="249"/>
    </location>
</feature>
<dbReference type="SMART" id="SM00066">
    <property type="entry name" value="GAL4"/>
    <property type="match status" value="1"/>
</dbReference>
<keyword evidence="1" id="KW-0479">Metal-binding</keyword>
<feature type="domain" description="Zn(2)-C6 fungal-type" evidence="8">
    <location>
        <begin position="46"/>
        <end position="78"/>
    </location>
</feature>
<evidence type="ECO:0000313" key="10">
    <source>
        <dbReference type="Proteomes" id="UP001161438"/>
    </source>
</evidence>
<dbReference type="CDD" id="cd00067">
    <property type="entry name" value="GAL4"/>
    <property type="match status" value="1"/>
</dbReference>
<feature type="compositionally biased region" description="Basic and acidic residues" evidence="7">
    <location>
        <begin position="270"/>
        <end position="279"/>
    </location>
</feature>
<keyword evidence="2" id="KW-0862">Zinc</keyword>
<dbReference type="GO" id="GO:0003677">
    <property type="term" value="F:DNA binding"/>
    <property type="evidence" value="ECO:0007669"/>
    <property type="project" value="UniProtKB-KW"/>
</dbReference>
<dbReference type="PANTHER" id="PTHR31668:SF26">
    <property type="entry name" value="GLUCOSE TRANSPORT TRANSCRIPTION REGULATOR RGT1-RELATED"/>
    <property type="match status" value="1"/>
</dbReference>
<dbReference type="PROSITE" id="PS50048">
    <property type="entry name" value="ZN2_CY6_FUNGAL_2"/>
    <property type="match status" value="1"/>
</dbReference>
<name>A0AA35IPV9_SACMI</name>
<keyword evidence="10" id="KW-1185">Reference proteome</keyword>
<feature type="compositionally biased region" description="Low complexity" evidence="7">
    <location>
        <begin position="423"/>
        <end position="447"/>
    </location>
</feature>
<dbReference type="Gene3D" id="4.10.240.10">
    <property type="entry name" value="Zn(2)-C6 fungal-type DNA-binding domain"/>
    <property type="match status" value="1"/>
</dbReference>
<sequence>MNELNSVSTNSSDSTKNGGTSNSPDDMNPAAASGHAMKKRTKASRACDQCRKKKIKCDYKDERGVCTNCQRNGDRCSFERVPLKRGPSKGYTRSASHPRATEVQDHNNIRPYNTFENGNNTNNNTGNSANNGVNSNTVPSTPSRSNSVLLPPLTQYIPQASGMPSGFSNSAIQPAMPVGNIGQQQFWKVPYHEFQHQRKGSIDSLQSDISVRTLNPNEQLSYNTVQQSPITNKVTNDSGNTNGSITGSGSATGSGGYWSFIRTSGLLAPTDDHNEEQTRRSSSIPSLLRNTSNSLPLGGQPQLPPPQQQSQPQSQQQRVQQGHNIYSYSQFSQQPPYNPSISSFGQFAANGFHSRQGSVASEAMSPSAPAMLSSTSTNAVSVAQQTQRLQGQQVQQLSSDLDINKRRQSAPVSVTLSADRLNGNENNNGDLNNKNGSNNSGSSKELSQNSQESVTTSAALETSSPGSTPHRSTKKRRKSYVSKKTKSKRGSSISISSKDSSHPLSSSSTIVYGQISDVDLIDAYYEFIHIGFPIIPLNKTTLTNDLLLVNTQPISNIHEVNSYVILWFRNSLELLVRVALKQKPGGKFFDNIVGMPLSSENDNNKNGFTTATTGGDTEKTRHDSHSEVQETLEVQSVFIAALNECFQKIVDIHPKFRENNNQISPKVKVIYLSTFILLNYILAFVGYDNSFVLGMSVTIFNEFKLYKLLLFPETGVDDMVAPVRDEVDTENENMKPPEFDIGTGSAGHMNPSKSPNSMDENMSHYSVLFKRLYVLLSVFDSLQSCAFGGPKLLNISIQGSTEMYFSNDLASKWCLEQSQLKLKSVLQSLKLGELISEMTRNRISTNGIRKPGFDTAESSLFLSEYVKTQPISVAQLFCKLLIGKHSFINCLLSLYDSETRVYSELTLDLSSKIADSLCSLISIILQILTLILRLNPTNSIDYNYRPPNPPANDPAVQEASPAMGLSPETRNVNATISSEGNPDFYKKLLGLKQDTGTILSDLCRGVISPFAIAILHEVYNITELVKQMPTSLISIMMTATTTQNTQDTKKSQDLVMKLSNSMNEVVQITSVLTMIKPFKIFEHELNKSMMSLTGGLSPAARNSAMWTSSEQSLRQTSVMKTLLGERRISNTQTTTAPAPAAEPRLENVALENFVSIGWKLLDDSELGWY</sequence>
<evidence type="ECO:0000256" key="2">
    <source>
        <dbReference type="ARBA" id="ARBA00022833"/>
    </source>
</evidence>
<feature type="region of interest" description="Disordered" evidence="7">
    <location>
        <begin position="1"/>
        <end position="46"/>
    </location>
</feature>
<feature type="compositionally biased region" description="Polar residues" evidence="7">
    <location>
        <begin position="1"/>
        <end position="25"/>
    </location>
</feature>
<feature type="compositionally biased region" description="Polar residues" evidence="7">
    <location>
        <begin position="280"/>
        <end position="293"/>
    </location>
</feature>
<feature type="compositionally biased region" description="Low complexity" evidence="7">
    <location>
        <begin position="308"/>
        <end position="321"/>
    </location>
</feature>
<feature type="region of interest" description="Disordered" evidence="7">
    <location>
        <begin position="603"/>
        <end position="623"/>
    </location>
</feature>
<dbReference type="InterPro" id="IPR036864">
    <property type="entry name" value="Zn2-C6_fun-type_DNA-bd_sf"/>
</dbReference>
<dbReference type="SUPFAM" id="SSF57701">
    <property type="entry name" value="Zn2/Cys6 DNA-binding domain"/>
    <property type="match status" value="1"/>
</dbReference>
<feature type="compositionally biased region" description="Low complexity" evidence="7">
    <location>
        <begin position="490"/>
        <end position="506"/>
    </location>
</feature>
<feature type="region of interest" description="Disordered" evidence="7">
    <location>
        <begin position="391"/>
        <end position="506"/>
    </location>
</feature>
<dbReference type="Pfam" id="PF00172">
    <property type="entry name" value="Zn_clus"/>
    <property type="match status" value="1"/>
</dbReference>
<evidence type="ECO:0000256" key="5">
    <source>
        <dbReference type="ARBA" id="ARBA00023163"/>
    </source>
</evidence>
<evidence type="ECO:0000256" key="6">
    <source>
        <dbReference type="ARBA" id="ARBA00023242"/>
    </source>
</evidence>
<reference evidence="9" key="1">
    <citation type="submission" date="2022-10" db="EMBL/GenBank/DDBJ databases">
        <authorList>
            <person name="Byrne P K."/>
        </authorList>
    </citation>
    <scope>NUCLEOTIDE SEQUENCE</scope>
    <source>
        <strain evidence="9">IFO1815</strain>
    </source>
</reference>
<organism evidence="9 10">
    <name type="scientific">Saccharomyces mikatae IFO 1815</name>
    <dbReference type="NCBI Taxonomy" id="226126"/>
    <lineage>
        <taxon>Eukaryota</taxon>
        <taxon>Fungi</taxon>
        <taxon>Dikarya</taxon>
        <taxon>Ascomycota</taxon>
        <taxon>Saccharomycotina</taxon>
        <taxon>Saccharomycetes</taxon>
        <taxon>Saccharomycetales</taxon>
        <taxon>Saccharomycetaceae</taxon>
        <taxon>Saccharomyces</taxon>
    </lineage>
</organism>
<feature type="region of interest" description="Disordered" evidence="7">
    <location>
        <begin position="226"/>
        <end position="252"/>
    </location>
</feature>
<feature type="compositionally biased region" description="Basic and acidic residues" evidence="7">
    <location>
        <begin position="99"/>
        <end position="108"/>
    </location>
</feature>
<dbReference type="GeneID" id="80919555"/>
<keyword evidence="6" id="KW-0539">Nucleus</keyword>
<evidence type="ECO:0000256" key="3">
    <source>
        <dbReference type="ARBA" id="ARBA00023015"/>
    </source>
</evidence>
<dbReference type="EMBL" id="OX365767">
    <property type="protein sequence ID" value="CAI4034722.1"/>
    <property type="molecule type" value="Genomic_DNA"/>
</dbReference>
<proteinExistence type="predicted"/>
<dbReference type="AlphaFoldDB" id="A0AA35IPV9"/>
<feature type="compositionally biased region" description="Polar residues" evidence="7">
    <location>
        <begin position="448"/>
        <end position="470"/>
    </location>
</feature>
<feature type="compositionally biased region" description="Basic residues" evidence="7">
    <location>
        <begin position="471"/>
        <end position="489"/>
    </location>
</feature>
<feature type="region of interest" description="Disordered" evidence="7">
    <location>
        <begin position="85"/>
        <end position="147"/>
    </location>
</feature>
<evidence type="ECO:0000256" key="1">
    <source>
        <dbReference type="ARBA" id="ARBA00022723"/>
    </source>
</evidence>
<dbReference type="RefSeq" id="XP_056077842.1">
    <property type="nucleotide sequence ID" value="XM_056223867.1"/>
</dbReference>
<keyword evidence="3" id="KW-0805">Transcription regulation</keyword>
<dbReference type="InterPro" id="IPR050797">
    <property type="entry name" value="Carb_Metab_Trans_Reg"/>
</dbReference>
<dbReference type="PANTHER" id="PTHR31668">
    <property type="entry name" value="GLUCOSE TRANSPORT TRANSCRIPTION REGULATOR RGT1-RELATED-RELATED"/>
    <property type="match status" value="1"/>
</dbReference>
<evidence type="ECO:0000313" key="9">
    <source>
        <dbReference type="EMBL" id="CAI4034722.1"/>
    </source>
</evidence>
<evidence type="ECO:0000256" key="4">
    <source>
        <dbReference type="ARBA" id="ARBA00023125"/>
    </source>
</evidence>
<dbReference type="Proteomes" id="UP001161438">
    <property type="component" value="Chromosome 11"/>
</dbReference>
<dbReference type="GO" id="GO:0008270">
    <property type="term" value="F:zinc ion binding"/>
    <property type="evidence" value="ECO:0007669"/>
    <property type="project" value="InterPro"/>
</dbReference>
<feature type="region of interest" description="Disordered" evidence="7">
    <location>
        <begin position="727"/>
        <end position="756"/>
    </location>
</feature>
<accession>A0AA35IPV9</accession>
<dbReference type="GO" id="GO:0000981">
    <property type="term" value="F:DNA-binding transcription factor activity, RNA polymerase II-specific"/>
    <property type="evidence" value="ECO:0007669"/>
    <property type="project" value="InterPro"/>
</dbReference>
<gene>
    <name evidence="9" type="primary">SMKI11G1720</name>
    <name evidence="9" type="ORF">SMKI_11G1720</name>
</gene>
<feature type="compositionally biased region" description="Low complexity" evidence="7">
    <location>
        <begin position="117"/>
        <end position="138"/>
    </location>
</feature>
<keyword evidence="5" id="KW-0804">Transcription</keyword>
<dbReference type="InterPro" id="IPR001138">
    <property type="entry name" value="Zn2Cys6_DnaBD"/>
</dbReference>
<protein>
    <recommendedName>
        <fullName evidence="8">Zn(2)-C6 fungal-type domain-containing protein</fullName>
    </recommendedName>
</protein>
<dbReference type="PROSITE" id="PS00463">
    <property type="entry name" value="ZN2_CY6_FUNGAL_1"/>
    <property type="match status" value="1"/>
</dbReference>
<feature type="region of interest" description="Disordered" evidence="7">
    <location>
        <begin position="268"/>
        <end position="321"/>
    </location>
</feature>
<keyword evidence="4" id="KW-0238">DNA-binding</keyword>
<evidence type="ECO:0000259" key="8">
    <source>
        <dbReference type="PROSITE" id="PS50048"/>
    </source>
</evidence>